<accession>U6SJI8</accession>
<keyword evidence="3" id="KW-1185">Reference proteome</keyword>
<comment type="caution">
    <text evidence="2">The sequence shown here is derived from an EMBL/GenBank/DDBJ whole genome shotgun (WGS) entry which is preliminary data.</text>
</comment>
<reference evidence="2 3" key="1">
    <citation type="journal article" date="2013" name="Genome Announc.">
        <title>Genome Sequence of the Extreme Obligate Alkaliphile Bacillus marmarensis Strain DSM 21297.</title>
        <authorList>
            <person name="Wernick D.G."/>
            <person name="Choi K.Y."/>
            <person name="Tat C.A."/>
            <person name="Lafontaine Rivera J.G."/>
            <person name="Liao J.C."/>
        </authorList>
    </citation>
    <scope>NUCLEOTIDE SEQUENCE [LARGE SCALE GENOMIC DNA]</scope>
    <source>
        <strain evidence="2 3">DSM 21297</strain>
    </source>
</reference>
<dbReference type="PROSITE" id="PS51257">
    <property type="entry name" value="PROKAR_LIPOPROTEIN"/>
    <property type="match status" value="1"/>
</dbReference>
<evidence type="ECO:0000256" key="1">
    <source>
        <dbReference type="SAM" id="SignalP"/>
    </source>
</evidence>
<protein>
    <recommendedName>
        <fullName evidence="4">DUF4367 domain-containing protein</fullName>
    </recommendedName>
</protein>
<evidence type="ECO:0008006" key="4">
    <source>
        <dbReference type="Google" id="ProtNLM"/>
    </source>
</evidence>
<proteinExistence type="predicted"/>
<dbReference type="Proteomes" id="UP000017170">
    <property type="component" value="Unassembled WGS sequence"/>
</dbReference>
<feature type="chain" id="PRO_5038725801" description="DUF4367 domain-containing protein" evidence="1">
    <location>
        <begin position="20"/>
        <end position="320"/>
    </location>
</feature>
<sequence length="320" mass="36742">MSIFKHVLLPIFTSTLLLAACAPSEEAAPPANQEEEASFPSERNLKETEMELIEEQNIRIEKLVDAIVIPEVLDQQETDQYVVSSEFDMKQDYSVSYYINNDELQLSYLITDGATSGTNLKDNEEFYQVEHSINYDVFTNGEMYYLVAHENDVYISFESLDYERTTYEELSAMLDQLVPHSETFEELLNKTRGDFLAPSYRLGDPTLIEIASLATVYRGELSDSSTSLLFEAFGVFISEEGNNPNETESMLVSRDLVEETHEGETLYFVPRDSMYPAVYREVGDYIYRVPLHEYGVDEELYHNMDKHYDELVKIVLSLGN</sequence>
<evidence type="ECO:0000313" key="3">
    <source>
        <dbReference type="Proteomes" id="UP000017170"/>
    </source>
</evidence>
<feature type="signal peptide" evidence="1">
    <location>
        <begin position="1"/>
        <end position="19"/>
    </location>
</feature>
<dbReference type="PATRIC" id="fig|1188261.3.peg.3241"/>
<keyword evidence="1" id="KW-0732">Signal</keyword>
<dbReference type="EMBL" id="ATAE01000042">
    <property type="protein sequence ID" value="ERN51854.1"/>
    <property type="molecule type" value="Genomic_DNA"/>
</dbReference>
<dbReference type="RefSeq" id="WP_022629306.1">
    <property type="nucleotide sequence ID" value="NZ_ATAE01000042.1"/>
</dbReference>
<name>U6SJI8_9BACI</name>
<evidence type="ECO:0000313" key="2">
    <source>
        <dbReference type="EMBL" id="ERN51854.1"/>
    </source>
</evidence>
<organism evidence="2 3">
    <name type="scientific">Alkalihalophilus marmarensis DSM 21297</name>
    <dbReference type="NCBI Taxonomy" id="1188261"/>
    <lineage>
        <taxon>Bacteria</taxon>
        <taxon>Bacillati</taxon>
        <taxon>Bacillota</taxon>
        <taxon>Bacilli</taxon>
        <taxon>Bacillales</taxon>
        <taxon>Bacillaceae</taxon>
        <taxon>Alkalihalophilus</taxon>
    </lineage>
</organism>
<gene>
    <name evidence="2" type="ORF">A33I_18760</name>
</gene>
<dbReference type="AlphaFoldDB" id="U6SJI8"/>